<sequence length="90" mass="10347">MSEQGIRAQFAKAYAQKGIAKLALVEALGKERADKMNPHTLRARASELLNDYLTVVLIEQEKKAMRERGQPLPKYRRRTYRADLMAEKSQ</sequence>
<organism evidence="2 3">
    <name type="scientific">Haemophilus parahaemolyticus</name>
    <dbReference type="NCBI Taxonomy" id="735"/>
    <lineage>
        <taxon>Bacteria</taxon>
        <taxon>Pseudomonadati</taxon>
        <taxon>Pseudomonadota</taxon>
        <taxon>Gammaproteobacteria</taxon>
        <taxon>Pasteurellales</taxon>
        <taxon>Pasteurellaceae</taxon>
        <taxon>Haemophilus</taxon>
    </lineage>
</organism>
<protein>
    <recommendedName>
        <fullName evidence="4">Terminase small subunit</fullName>
    </recommendedName>
</protein>
<dbReference type="EMBL" id="UGHH01000002">
    <property type="protein sequence ID" value="STO63035.1"/>
    <property type="molecule type" value="Genomic_DNA"/>
</dbReference>
<accession>A0A377HXT4</accession>
<evidence type="ECO:0000313" key="2">
    <source>
        <dbReference type="EMBL" id="STO63035.1"/>
    </source>
</evidence>
<gene>
    <name evidence="2" type="ORF">NCTC10794_00028</name>
</gene>
<feature type="region of interest" description="Disordered" evidence="1">
    <location>
        <begin position="66"/>
        <end position="90"/>
    </location>
</feature>
<dbReference type="AlphaFoldDB" id="A0A377HXT4"/>
<dbReference type="RefSeq" id="WP_119221742.1">
    <property type="nucleotide sequence ID" value="NZ_UGHH01000002.1"/>
</dbReference>
<proteinExistence type="predicted"/>
<feature type="compositionally biased region" description="Basic and acidic residues" evidence="1">
    <location>
        <begin position="80"/>
        <end position="90"/>
    </location>
</feature>
<reference evidence="2 3" key="1">
    <citation type="submission" date="2018-06" db="EMBL/GenBank/DDBJ databases">
        <authorList>
            <consortium name="Pathogen Informatics"/>
            <person name="Doyle S."/>
        </authorList>
    </citation>
    <scope>NUCLEOTIDE SEQUENCE [LARGE SCALE GENOMIC DNA]</scope>
    <source>
        <strain evidence="2 3">NCTC10794</strain>
    </source>
</reference>
<evidence type="ECO:0000313" key="3">
    <source>
        <dbReference type="Proteomes" id="UP000254867"/>
    </source>
</evidence>
<evidence type="ECO:0008006" key="4">
    <source>
        <dbReference type="Google" id="ProtNLM"/>
    </source>
</evidence>
<evidence type="ECO:0000256" key="1">
    <source>
        <dbReference type="SAM" id="MobiDB-lite"/>
    </source>
</evidence>
<name>A0A377HXT4_HAEPH</name>
<dbReference type="Proteomes" id="UP000254867">
    <property type="component" value="Unassembled WGS sequence"/>
</dbReference>